<sequence>MRVQTEEWRRFIPGVRMYRGKKTLFWNGEKLWDDENGEYLVYDEQGRISWEVIIVLPGVELIPRNTFSSCEKIETVIMSDESVRRIETLAFYDCTSLSYVRLSRNLEFIGLEAFFCCDSLPSIFIPPSCREIVECAFEHCLKLIIFSVSRHTELDDNVIAKTELIEASPFTTDNIGFYDNNDEVNEWIKNRHADNQFSLHRACSSYNPLDVVIFDIVKREGLKAFKKSDSVGVTPSQYLSENPFAEVEEQKMIKRYILDMMGEVI</sequence>
<gene>
    <name evidence="1" type="ORF">CTEN210_01189</name>
</gene>
<dbReference type="InterPro" id="IPR053139">
    <property type="entry name" value="Surface_bspA-like"/>
</dbReference>
<reference evidence="1 2" key="1">
    <citation type="journal article" date="2021" name="Sci. Rep.">
        <title>The genome of the diatom Chaetoceros tenuissimus carries an ancient integrated fragment of an extant virus.</title>
        <authorList>
            <person name="Hongo Y."/>
            <person name="Kimura K."/>
            <person name="Takaki Y."/>
            <person name="Yoshida Y."/>
            <person name="Baba S."/>
            <person name="Kobayashi G."/>
            <person name="Nagasaki K."/>
            <person name="Hano T."/>
            <person name="Tomaru Y."/>
        </authorList>
    </citation>
    <scope>NUCLEOTIDE SEQUENCE [LARGE SCALE GENOMIC DNA]</scope>
    <source>
        <strain evidence="1 2">NIES-3715</strain>
    </source>
</reference>
<dbReference type="Pfam" id="PF13306">
    <property type="entry name" value="LRR_5"/>
    <property type="match status" value="1"/>
</dbReference>
<dbReference type="SUPFAM" id="SSF52058">
    <property type="entry name" value="L domain-like"/>
    <property type="match status" value="1"/>
</dbReference>
<evidence type="ECO:0000313" key="1">
    <source>
        <dbReference type="EMBL" id="GFH44715.1"/>
    </source>
</evidence>
<dbReference type="Gene3D" id="3.80.10.10">
    <property type="entry name" value="Ribonuclease Inhibitor"/>
    <property type="match status" value="1"/>
</dbReference>
<evidence type="ECO:0000313" key="2">
    <source>
        <dbReference type="Proteomes" id="UP001054902"/>
    </source>
</evidence>
<dbReference type="PANTHER" id="PTHR45661">
    <property type="entry name" value="SURFACE ANTIGEN"/>
    <property type="match status" value="1"/>
</dbReference>
<dbReference type="PANTHER" id="PTHR45661:SF3">
    <property type="entry name" value="IG-LIKE DOMAIN-CONTAINING PROTEIN"/>
    <property type="match status" value="1"/>
</dbReference>
<proteinExistence type="predicted"/>
<dbReference type="Proteomes" id="UP001054902">
    <property type="component" value="Unassembled WGS sequence"/>
</dbReference>
<protein>
    <submittedName>
        <fullName evidence="1">Leucine-rich repeat domain-containing protein</fullName>
    </submittedName>
</protein>
<dbReference type="InterPro" id="IPR026906">
    <property type="entry name" value="LRR_5"/>
</dbReference>
<dbReference type="EMBL" id="BLLK01000020">
    <property type="protein sequence ID" value="GFH44715.1"/>
    <property type="molecule type" value="Genomic_DNA"/>
</dbReference>
<dbReference type="AlphaFoldDB" id="A0AAD3CHH6"/>
<comment type="caution">
    <text evidence="1">The sequence shown here is derived from an EMBL/GenBank/DDBJ whole genome shotgun (WGS) entry which is preliminary data.</text>
</comment>
<organism evidence="1 2">
    <name type="scientific">Chaetoceros tenuissimus</name>
    <dbReference type="NCBI Taxonomy" id="426638"/>
    <lineage>
        <taxon>Eukaryota</taxon>
        <taxon>Sar</taxon>
        <taxon>Stramenopiles</taxon>
        <taxon>Ochrophyta</taxon>
        <taxon>Bacillariophyta</taxon>
        <taxon>Coscinodiscophyceae</taxon>
        <taxon>Chaetocerotophycidae</taxon>
        <taxon>Chaetocerotales</taxon>
        <taxon>Chaetocerotaceae</taxon>
        <taxon>Chaetoceros</taxon>
    </lineage>
</organism>
<dbReference type="InterPro" id="IPR032675">
    <property type="entry name" value="LRR_dom_sf"/>
</dbReference>
<keyword evidence="2" id="KW-1185">Reference proteome</keyword>
<accession>A0AAD3CHH6</accession>
<name>A0AAD3CHH6_9STRA</name>